<dbReference type="CDD" id="cd03047">
    <property type="entry name" value="GST_N_2"/>
    <property type="match status" value="1"/>
</dbReference>
<dbReference type="InterPro" id="IPR004045">
    <property type="entry name" value="Glutathione_S-Trfase_N"/>
</dbReference>
<dbReference type="InterPro" id="IPR036249">
    <property type="entry name" value="Thioredoxin-like_sf"/>
</dbReference>
<gene>
    <name evidence="5" type="ORF">CAL25_21555</name>
</gene>
<dbReference type="EMBL" id="NEVP01000012">
    <property type="protein sequence ID" value="OZI45811.1"/>
    <property type="molecule type" value="Genomic_DNA"/>
</dbReference>
<dbReference type="SUPFAM" id="SSF47616">
    <property type="entry name" value="GST C-terminal domain-like"/>
    <property type="match status" value="1"/>
</dbReference>
<dbReference type="AlphaFoldDB" id="A0A261T934"/>
<comment type="caution">
    <text evidence="5">The sequence shown here is derived from an EMBL/GenBank/DDBJ whole genome shotgun (WGS) entry which is preliminary data.</text>
</comment>
<dbReference type="OrthoDB" id="5958450at2"/>
<dbReference type="PANTHER" id="PTHR44051">
    <property type="entry name" value="GLUTATHIONE S-TRANSFERASE-RELATED"/>
    <property type="match status" value="1"/>
</dbReference>
<dbReference type="InterPro" id="IPR010987">
    <property type="entry name" value="Glutathione-S-Trfase_C-like"/>
</dbReference>
<dbReference type="Pfam" id="PF13409">
    <property type="entry name" value="GST_N_2"/>
    <property type="match status" value="1"/>
</dbReference>
<dbReference type="Gene3D" id="1.20.1050.10">
    <property type="match status" value="1"/>
</dbReference>
<keyword evidence="6" id="KW-1185">Reference proteome</keyword>
<protein>
    <submittedName>
        <fullName evidence="5">Glutathione S-transferase</fullName>
    </submittedName>
</protein>
<dbReference type="GO" id="GO:0016740">
    <property type="term" value="F:transferase activity"/>
    <property type="evidence" value="ECO:0007669"/>
    <property type="project" value="UniProtKB-KW"/>
</dbReference>
<dbReference type="FunFam" id="3.40.30.10:FF:000039">
    <property type="entry name" value="Glutathione S-transferase domain"/>
    <property type="match status" value="1"/>
</dbReference>
<keyword evidence="2 5" id="KW-0808">Transferase</keyword>
<dbReference type="RefSeq" id="WP_094803690.1">
    <property type="nucleotide sequence ID" value="NZ_NEVP01000012.1"/>
</dbReference>
<dbReference type="InterPro" id="IPR040079">
    <property type="entry name" value="Glutathione_S-Trfase"/>
</dbReference>
<dbReference type="InterPro" id="IPR036282">
    <property type="entry name" value="Glutathione-S-Trfase_C_sf"/>
</dbReference>
<evidence type="ECO:0000256" key="2">
    <source>
        <dbReference type="ARBA" id="ARBA00022679"/>
    </source>
</evidence>
<dbReference type="Proteomes" id="UP000216913">
    <property type="component" value="Unassembled WGS sequence"/>
</dbReference>
<dbReference type="Gene3D" id="3.40.30.10">
    <property type="entry name" value="Glutaredoxin"/>
    <property type="match status" value="1"/>
</dbReference>
<accession>A0A261T934</accession>
<dbReference type="PANTHER" id="PTHR44051:SF19">
    <property type="entry name" value="DISULFIDE-BOND OXIDOREDUCTASE YFCG"/>
    <property type="match status" value="1"/>
</dbReference>
<evidence type="ECO:0000313" key="6">
    <source>
        <dbReference type="Proteomes" id="UP000216913"/>
    </source>
</evidence>
<evidence type="ECO:0000313" key="5">
    <source>
        <dbReference type="EMBL" id="OZI45811.1"/>
    </source>
</evidence>
<reference evidence="5 6" key="1">
    <citation type="submission" date="2017-05" db="EMBL/GenBank/DDBJ databases">
        <title>Complete and WGS of Bordetella genogroups.</title>
        <authorList>
            <person name="Spilker T."/>
            <person name="LiPuma J."/>
        </authorList>
    </citation>
    <scope>NUCLEOTIDE SEQUENCE [LARGE SCALE GENOMIC DNA]</scope>
    <source>
        <strain evidence="5 6">AU10456</strain>
    </source>
</reference>
<proteinExistence type="inferred from homology"/>
<evidence type="ECO:0000259" key="3">
    <source>
        <dbReference type="PROSITE" id="PS50404"/>
    </source>
</evidence>
<feature type="domain" description="GST C-terminal" evidence="4">
    <location>
        <begin position="88"/>
        <end position="209"/>
    </location>
</feature>
<dbReference type="SFLD" id="SFLDG01150">
    <property type="entry name" value="Main.1:_Beta-like"/>
    <property type="match status" value="1"/>
</dbReference>
<dbReference type="SFLD" id="SFLDS00019">
    <property type="entry name" value="Glutathione_Transferase_(cytos"/>
    <property type="match status" value="1"/>
</dbReference>
<evidence type="ECO:0000256" key="1">
    <source>
        <dbReference type="ARBA" id="ARBA00007409"/>
    </source>
</evidence>
<dbReference type="PROSITE" id="PS50404">
    <property type="entry name" value="GST_NTER"/>
    <property type="match status" value="1"/>
</dbReference>
<organism evidence="5 6">
    <name type="scientific">Bordetella genomosp. 5</name>
    <dbReference type="NCBI Taxonomy" id="1395608"/>
    <lineage>
        <taxon>Bacteria</taxon>
        <taxon>Pseudomonadati</taxon>
        <taxon>Pseudomonadota</taxon>
        <taxon>Betaproteobacteria</taxon>
        <taxon>Burkholderiales</taxon>
        <taxon>Alcaligenaceae</taxon>
        <taxon>Bordetella</taxon>
    </lineage>
</organism>
<sequence>MIQILGKASSINVRKVLWACDELGLPYEREDWGAGFRPTSEPEFVALNPNALVPVLRDGDFTLWESNSIIRYLANQYGGSTPSLYPAEPRARARCDQWIDWQASDLNGAWRTAFMGLVRQHPDHQQPDAIARSIADWTRLMRVLEALLADTGGYVAGPAFTLADIPVGLSVNRWFGTPFAAPDLPAVRAYFDRLHSRPGFQAHGNNGLP</sequence>
<comment type="similarity">
    <text evidence="1">Belongs to the GST superfamily.</text>
</comment>
<dbReference type="SUPFAM" id="SSF52833">
    <property type="entry name" value="Thioredoxin-like"/>
    <property type="match status" value="1"/>
</dbReference>
<feature type="domain" description="GST N-terminal" evidence="3">
    <location>
        <begin position="1"/>
        <end position="81"/>
    </location>
</feature>
<name>A0A261T934_9BORD</name>
<evidence type="ECO:0000259" key="4">
    <source>
        <dbReference type="PROSITE" id="PS50405"/>
    </source>
</evidence>
<dbReference type="PROSITE" id="PS50405">
    <property type="entry name" value="GST_CTER"/>
    <property type="match status" value="1"/>
</dbReference>
<dbReference type="SFLD" id="SFLDG00358">
    <property type="entry name" value="Main_(cytGST)"/>
    <property type="match status" value="1"/>
</dbReference>